<evidence type="ECO:0000259" key="3">
    <source>
        <dbReference type="PROSITE" id="PS51462"/>
    </source>
</evidence>
<organism evidence="4 5">
    <name type="scientific">Macrococcus bovicus</name>
    <dbReference type="NCBI Taxonomy" id="69968"/>
    <lineage>
        <taxon>Bacteria</taxon>
        <taxon>Bacillati</taxon>
        <taxon>Bacillota</taxon>
        <taxon>Bacilli</taxon>
        <taxon>Bacillales</taxon>
        <taxon>Staphylococcaceae</taxon>
        <taxon>Macrococcus</taxon>
    </lineage>
</organism>
<proteinExistence type="predicted"/>
<dbReference type="EMBL" id="SCWF01000006">
    <property type="protein sequence ID" value="TDM13998.1"/>
    <property type="molecule type" value="Genomic_DNA"/>
</dbReference>
<evidence type="ECO:0000256" key="1">
    <source>
        <dbReference type="ARBA" id="ARBA00001946"/>
    </source>
</evidence>
<dbReference type="PANTHER" id="PTHR43046:SF14">
    <property type="entry name" value="MUTT_NUDIX FAMILY PROTEIN"/>
    <property type="match status" value="1"/>
</dbReference>
<dbReference type="Gene3D" id="3.90.79.10">
    <property type="entry name" value="Nucleoside Triphosphate Pyrophosphohydrolase"/>
    <property type="match status" value="1"/>
</dbReference>
<keyword evidence="5" id="KW-1185">Reference proteome</keyword>
<dbReference type="InterPro" id="IPR000086">
    <property type="entry name" value="NUDIX_hydrolase_dom"/>
</dbReference>
<name>A0A4R6C002_9STAP</name>
<dbReference type="CDD" id="cd02883">
    <property type="entry name" value="NUDIX_Hydrolase"/>
    <property type="match status" value="1"/>
</dbReference>
<dbReference type="SUPFAM" id="SSF54909">
    <property type="entry name" value="Dimeric alpha+beta barrel"/>
    <property type="match status" value="1"/>
</dbReference>
<protein>
    <submittedName>
        <fullName evidence="4">NUDIX domain-containing protein</fullName>
    </submittedName>
</protein>
<dbReference type="InterPro" id="IPR020084">
    <property type="entry name" value="NUDIX_hydrolase_CS"/>
</dbReference>
<sequence>MYQVKTEIKIIPDGFNAVNDFFHDHVFRSYVELGARLVGRWVDEDYTQITEIWDFQDREHYQQFFNLRKKTSHYKNSRLQKIANDKWIISKKETHMMPTGNYFQPRHSVSASVYVQNEAGETLLVRSLHRSDTLEMPGGALDKEESLVDCAVREVKEETGLDVEIKGLLCITQNLSSGVINFSFHGEVIGGELADCEGETQDVGFYDLTDTKLNVHVTYPHFKERILECSKLNYLPLDMYEVRPYHLTQRLKGAHH</sequence>
<gene>
    <name evidence="4" type="ORF">ERX55_07015</name>
</gene>
<dbReference type="InterPro" id="IPR011008">
    <property type="entry name" value="Dimeric_a/b-barrel"/>
</dbReference>
<evidence type="ECO:0000313" key="5">
    <source>
        <dbReference type="Proteomes" id="UP000294843"/>
    </source>
</evidence>
<dbReference type="OrthoDB" id="9816289at2"/>
<dbReference type="SUPFAM" id="SSF55811">
    <property type="entry name" value="Nudix"/>
    <property type="match status" value="1"/>
</dbReference>
<dbReference type="Gene3D" id="3.30.70.100">
    <property type="match status" value="1"/>
</dbReference>
<dbReference type="PANTHER" id="PTHR43046">
    <property type="entry name" value="GDP-MANNOSE MANNOSYL HYDROLASE"/>
    <property type="match status" value="1"/>
</dbReference>
<keyword evidence="2" id="KW-0378">Hydrolase</keyword>
<dbReference type="PROSITE" id="PS51462">
    <property type="entry name" value="NUDIX"/>
    <property type="match status" value="1"/>
</dbReference>
<accession>A0A4R6C002</accession>
<comment type="caution">
    <text evidence="4">The sequence shown here is derived from an EMBL/GenBank/DDBJ whole genome shotgun (WGS) entry which is preliminary data.</text>
</comment>
<dbReference type="RefSeq" id="WP_133451859.1">
    <property type="nucleotide sequence ID" value="NZ_SCWF01000006.1"/>
</dbReference>
<comment type="cofactor">
    <cofactor evidence="1">
        <name>Mg(2+)</name>
        <dbReference type="ChEBI" id="CHEBI:18420"/>
    </cofactor>
</comment>
<dbReference type="InterPro" id="IPR015797">
    <property type="entry name" value="NUDIX_hydrolase-like_dom_sf"/>
</dbReference>
<dbReference type="Pfam" id="PF00293">
    <property type="entry name" value="NUDIX"/>
    <property type="match status" value="1"/>
</dbReference>
<reference evidence="4 5" key="1">
    <citation type="submission" date="2019-01" db="EMBL/GenBank/DDBJ databases">
        <title>Draft genome sequences of the type strains of six Macrococcus species.</title>
        <authorList>
            <person name="Mazhar S."/>
            <person name="Altermann E."/>
            <person name="Hill C."/>
            <person name="Mcauliffe O."/>
        </authorList>
    </citation>
    <scope>NUCLEOTIDE SEQUENCE [LARGE SCALE GENOMIC DNA]</scope>
    <source>
        <strain evidence="4 5">ATCC 51825</strain>
    </source>
</reference>
<dbReference type="AlphaFoldDB" id="A0A4R6C002"/>
<evidence type="ECO:0000256" key="2">
    <source>
        <dbReference type="ARBA" id="ARBA00022801"/>
    </source>
</evidence>
<dbReference type="Proteomes" id="UP000294843">
    <property type="component" value="Unassembled WGS sequence"/>
</dbReference>
<evidence type="ECO:0000313" key="4">
    <source>
        <dbReference type="EMBL" id="TDM13998.1"/>
    </source>
</evidence>
<dbReference type="PROSITE" id="PS00893">
    <property type="entry name" value="NUDIX_BOX"/>
    <property type="match status" value="1"/>
</dbReference>
<dbReference type="GO" id="GO:0016787">
    <property type="term" value="F:hydrolase activity"/>
    <property type="evidence" value="ECO:0007669"/>
    <property type="project" value="UniProtKB-KW"/>
</dbReference>
<feature type="domain" description="Nudix hydrolase" evidence="3">
    <location>
        <begin position="104"/>
        <end position="228"/>
    </location>
</feature>